<feature type="domain" description="DUF7916" evidence="1">
    <location>
        <begin position="6"/>
        <end position="314"/>
    </location>
</feature>
<dbReference type="Proteomes" id="UP000280960">
    <property type="component" value="Chromosome"/>
</dbReference>
<dbReference type="EMBL" id="CP033169">
    <property type="protein sequence ID" value="AYO31529.1"/>
    <property type="molecule type" value="Genomic_DNA"/>
</dbReference>
<dbReference type="AlphaFoldDB" id="A0A3G2R7Z9"/>
<dbReference type="InterPro" id="IPR057238">
    <property type="entry name" value="DUF7916"/>
</dbReference>
<dbReference type="Pfam" id="PF25509">
    <property type="entry name" value="DUF7916"/>
    <property type="match status" value="1"/>
</dbReference>
<keyword evidence="3" id="KW-1185">Reference proteome</keyword>
<dbReference type="RefSeq" id="WP_122015321.1">
    <property type="nucleotide sequence ID" value="NZ_CP033169.1"/>
</dbReference>
<dbReference type="KEGG" id="bacg:D2962_13800"/>
<proteinExistence type="predicted"/>
<organism evidence="2 3">
    <name type="scientific">Biomaibacter acetigenes</name>
    <dbReference type="NCBI Taxonomy" id="2316383"/>
    <lineage>
        <taxon>Bacteria</taxon>
        <taxon>Bacillati</taxon>
        <taxon>Bacillota</taxon>
        <taxon>Clostridia</taxon>
        <taxon>Thermosediminibacterales</taxon>
        <taxon>Tepidanaerobacteraceae</taxon>
        <taxon>Biomaibacter</taxon>
    </lineage>
</organism>
<reference evidence="2 3" key="1">
    <citation type="submission" date="2018-10" db="EMBL/GenBank/DDBJ databases">
        <authorList>
            <person name="Zhang X."/>
        </authorList>
    </citation>
    <scope>NUCLEOTIDE SEQUENCE [LARGE SCALE GENOMIC DNA]</scope>
    <source>
        <strain evidence="2 3">SK-G1</strain>
    </source>
</reference>
<accession>A0A3G2R7Z9</accession>
<evidence type="ECO:0000313" key="2">
    <source>
        <dbReference type="EMBL" id="AYO31529.1"/>
    </source>
</evidence>
<sequence>MKRIFELCHSEIMAMEKRDLIETIRASEGRTVMAEVIINCPPLVYGVSNPELAAAFGADMITLNAFDFNFPFIFGIDDLGIDFFRGLEAFDNIPSRVRENLENPGYIKKVKNITGRFLGVNLEPVPEGIDYPEGRVLNESNLKKALEWGFDYIMITGNPKTGVTDGTILDGIRRASAILKDRLMIIAGKMHGAGGNNIYDPDTLRSFAVAGADVVLIPAPGTVPGVDLELAGKQIEAIHEEGALALTAIGTSQEGSDESTIEQFALMSKMAGADIQHIGDAGFSGIALPENIMELSTAIRGKRHTYRRMGYSMRK</sequence>
<evidence type="ECO:0000313" key="3">
    <source>
        <dbReference type="Proteomes" id="UP000280960"/>
    </source>
</evidence>
<dbReference type="SUPFAM" id="SSF51412">
    <property type="entry name" value="Inosine monophosphate dehydrogenase (IMPDH)"/>
    <property type="match status" value="1"/>
</dbReference>
<protein>
    <recommendedName>
        <fullName evidence="1">DUF7916 domain-containing protein</fullName>
    </recommendedName>
</protein>
<gene>
    <name evidence="2" type="ORF">D2962_13800</name>
</gene>
<evidence type="ECO:0000259" key="1">
    <source>
        <dbReference type="Pfam" id="PF25509"/>
    </source>
</evidence>
<name>A0A3G2R7Z9_9FIRM</name>